<protein>
    <submittedName>
        <fullName evidence="2">Uncharacterized protein</fullName>
    </submittedName>
</protein>
<reference evidence="2" key="1">
    <citation type="submission" date="2020-06" db="EMBL/GenBank/DDBJ databases">
        <authorList>
            <person name="Li T."/>
            <person name="Hu X."/>
            <person name="Zhang T."/>
            <person name="Song X."/>
            <person name="Zhang H."/>
            <person name="Dai N."/>
            <person name="Sheng W."/>
            <person name="Hou X."/>
            <person name="Wei L."/>
        </authorList>
    </citation>
    <scope>NUCLEOTIDE SEQUENCE</scope>
    <source>
        <strain evidence="2">G02</strain>
        <tissue evidence="2">Leaf</tissue>
    </source>
</reference>
<evidence type="ECO:0000313" key="2">
    <source>
        <dbReference type="EMBL" id="KAL0418948.1"/>
    </source>
</evidence>
<dbReference type="AlphaFoldDB" id="A0AAW2UQ44"/>
<comment type="caution">
    <text evidence="2">The sequence shown here is derived from an EMBL/GenBank/DDBJ whole genome shotgun (WGS) entry which is preliminary data.</text>
</comment>
<gene>
    <name evidence="2" type="ORF">Sradi_1308300</name>
</gene>
<sequence length="100" mass="11188">MWDDFHKSILKSGLDRKNRIHGIDAVPSMAKPVVALEANDKDKARAFWARDLIIKSTEILRQQPSAGSDGEGNTRLDRVDPIENKVNPRNRAGIVDCSYS</sequence>
<dbReference type="EMBL" id="JACGWJ010000005">
    <property type="protein sequence ID" value="KAL0418948.1"/>
    <property type="molecule type" value="Genomic_DNA"/>
</dbReference>
<reference evidence="2" key="2">
    <citation type="journal article" date="2024" name="Plant">
        <title>Genomic evolution and insights into agronomic trait innovations of Sesamum species.</title>
        <authorList>
            <person name="Miao H."/>
            <person name="Wang L."/>
            <person name="Qu L."/>
            <person name="Liu H."/>
            <person name="Sun Y."/>
            <person name="Le M."/>
            <person name="Wang Q."/>
            <person name="Wei S."/>
            <person name="Zheng Y."/>
            <person name="Lin W."/>
            <person name="Duan Y."/>
            <person name="Cao H."/>
            <person name="Xiong S."/>
            <person name="Wang X."/>
            <person name="Wei L."/>
            <person name="Li C."/>
            <person name="Ma Q."/>
            <person name="Ju M."/>
            <person name="Zhao R."/>
            <person name="Li G."/>
            <person name="Mu C."/>
            <person name="Tian Q."/>
            <person name="Mei H."/>
            <person name="Zhang T."/>
            <person name="Gao T."/>
            <person name="Zhang H."/>
        </authorList>
    </citation>
    <scope>NUCLEOTIDE SEQUENCE</scope>
    <source>
        <strain evidence="2">G02</strain>
    </source>
</reference>
<proteinExistence type="predicted"/>
<feature type="region of interest" description="Disordered" evidence="1">
    <location>
        <begin position="62"/>
        <end position="84"/>
    </location>
</feature>
<name>A0AAW2UQ44_SESRA</name>
<feature type="compositionally biased region" description="Basic and acidic residues" evidence="1">
    <location>
        <begin position="72"/>
        <end position="83"/>
    </location>
</feature>
<evidence type="ECO:0000256" key="1">
    <source>
        <dbReference type="SAM" id="MobiDB-lite"/>
    </source>
</evidence>
<accession>A0AAW2UQ44</accession>
<organism evidence="2">
    <name type="scientific">Sesamum radiatum</name>
    <name type="common">Black benniseed</name>
    <dbReference type="NCBI Taxonomy" id="300843"/>
    <lineage>
        <taxon>Eukaryota</taxon>
        <taxon>Viridiplantae</taxon>
        <taxon>Streptophyta</taxon>
        <taxon>Embryophyta</taxon>
        <taxon>Tracheophyta</taxon>
        <taxon>Spermatophyta</taxon>
        <taxon>Magnoliopsida</taxon>
        <taxon>eudicotyledons</taxon>
        <taxon>Gunneridae</taxon>
        <taxon>Pentapetalae</taxon>
        <taxon>asterids</taxon>
        <taxon>lamiids</taxon>
        <taxon>Lamiales</taxon>
        <taxon>Pedaliaceae</taxon>
        <taxon>Sesamum</taxon>
    </lineage>
</organism>